<name>A0A918UBU3_9ACTN</name>
<protein>
    <submittedName>
        <fullName evidence="2">Uncharacterized protein</fullName>
    </submittedName>
</protein>
<sequence>MYPQGSTTGGAAPRDTTQPSIQARTVPLALAAASFPMSLPRDPTIGNAYLVMPTPVMRLLQLQDSRLIAESERPPGNRRGVPEH</sequence>
<evidence type="ECO:0000256" key="1">
    <source>
        <dbReference type="SAM" id="MobiDB-lite"/>
    </source>
</evidence>
<comment type="caution">
    <text evidence="2">The sequence shown here is derived from an EMBL/GenBank/DDBJ whole genome shotgun (WGS) entry which is preliminary data.</text>
</comment>
<organism evidence="2 3">
    <name type="scientific">Streptomyces poonensis</name>
    <dbReference type="NCBI Taxonomy" id="68255"/>
    <lineage>
        <taxon>Bacteria</taxon>
        <taxon>Bacillati</taxon>
        <taxon>Actinomycetota</taxon>
        <taxon>Actinomycetes</taxon>
        <taxon>Kitasatosporales</taxon>
        <taxon>Streptomycetaceae</taxon>
        <taxon>Streptomyces</taxon>
    </lineage>
</organism>
<gene>
    <name evidence="2" type="ORF">GCM10010365_03730</name>
</gene>
<dbReference type="EMBL" id="BMVW01000001">
    <property type="protein sequence ID" value="GGY88899.1"/>
    <property type="molecule type" value="Genomic_DNA"/>
</dbReference>
<reference evidence="2" key="1">
    <citation type="journal article" date="2014" name="Int. J. Syst. Evol. Microbiol.">
        <title>Complete genome sequence of Corynebacterium casei LMG S-19264T (=DSM 44701T), isolated from a smear-ripened cheese.</title>
        <authorList>
            <consortium name="US DOE Joint Genome Institute (JGI-PGF)"/>
            <person name="Walter F."/>
            <person name="Albersmeier A."/>
            <person name="Kalinowski J."/>
            <person name="Ruckert C."/>
        </authorList>
    </citation>
    <scope>NUCLEOTIDE SEQUENCE</scope>
    <source>
        <strain evidence="2">JCM 4815</strain>
    </source>
</reference>
<proteinExistence type="predicted"/>
<keyword evidence="3" id="KW-1185">Reference proteome</keyword>
<evidence type="ECO:0000313" key="2">
    <source>
        <dbReference type="EMBL" id="GGY88899.1"/>
    </source>
</evidence>
<evidence type="ECO:0000313" key="3">
    <source>
        <dbReference type="Proteomes" id="UP000622166"/>
    </source>
</evidence>
<reference evidence="2" key="2">
    <citation type="submission" date="2020-09" db="EMBL/GenBank/DDBJ databases">
        <authorList>
            <person name="Sun Q."/>
            <person name="Ohkuma M."/>
        </authorList>
    </citation>
    <scope>NUCLEOTIDE SEQUENCE</scope>
    <source>
        <strain evidence="2">JCM 4815</strain>
    </source>
</reference>
<dbReference type="Proteomes" id="UP000622166">
    <property type="component" value="Unassembled WGS sequence"/>
</dbReference>
<accession>A0A918UBU3</accession>
<feature type="region of interest" description="Disordered" evidence="1">
    <location>
        <begin position="1"/>
        <end position="23"/>
    </location>
</feature>
<dbReference type="AlphaFoldDB" id="A0A918UBU3"/>